<sequence>MDLKKFLITEKKMAEKFMITASDSNARRRGEKHMIGYGKCDEDFKRLVHSATHHTLFYPDVIEVYDVNFIKRLKLYECDGDGDGDGDGTLQEIKFE</sequence>
<evidence type="ECO:0000313" key="1">
    <source>
        <dbReference type="EMBL" id="ECC1609054.1"/>
    </source>
</evidence>
<gene>
    <name evidence="2" type="ORF">DPA05_25660</name>
    <name evidence="1" type="ORF">FNI14_24485</name>
</gene>
<dbReference type="AlphaFoldDB" id="A0A5Y1WPC0"/>
<evidence type="ECO:0000313" key="2">
    <source>
        <dbReference type="EMBL" id="ECE6362946.1"/>
    </source>
</evidence>
<name>A0A5Y1WPC0_SALER</name>
<proteinExistence type="predicted"/>
<dbReference type="EMBL" id="AAIIOQ010000062">
    <property type="protein sequence ID" value="ECE6362946.1"/>
    <property type="molecule type" value="Genomic_DNA"/>
</dbReference>
<accession>A0A5Y1WPC0</accession>
<comment type="caution">
    <text evidence="1">The sequence shown here is derived from an EMBL/GenBank/DDBJ whole genome shotgun (WGS) entry which is preliminary data.</text>
</comment>
<organism evidence="1">
    <name type="scientific">Salmonella enterica subsp. salamae</name>
    <dbReference type="NCBI Taxonomy" id="59202"/>
    <lineage>
        <taxon>Bacteria</taxon>
        <taxon>Pseudomonadati</taxon>
        <taxon>Pseudomonadota</taxon>
        <taxon>Gammaproteobacteria</taxon>
        <taxon>Enterobacterales</taxon>
        <taxon>Enterobacteriaceae</taxon>
        <taxon>Salmonella</taxon>
    </lineage>
</organism>
<reference evidence="1" key="1">
    <citation type="submission" date="2019-07" db="EMBL/GenBank/DDBJ databases">
        <authorList>
            <person name="Ashton P.M."/>
            <person name="Dallman T."/>
            <person name="Nair S."/>
            <person name="De Pinna E."/>
            <person name="Peters T."/>
            <person name="Grant K."/>
        </authorList>
    </citation>
    <scope>NUCLEOTIDE SEQUENCE</scope>
    <source>
        <strain evidence="2">319688</strain>
        <strain evidence="1">646013</strain>
    </source>
</reference>
<protein>
    <submittedName>
        <fullName evidence="1">Uncharacterized protein</fullName>
    </submittedName>
</protein>
<dbReference type="EMBL" id="AAIAJV010000053">
    <property type="protein sequence ID" value="ECC1609054.1"/>
    <property type="molecule type" value="Genomic_DNA"/>
</dbReference>
<dbReference type="Proteomes" id="UP000839852">
    <property type="component" value="Unassembled WGS sequence"/>
</dbReference>